<protein>
    <submittedName>
        <fullName evidence="1">3685_t:CDS:1</fullName>
    </submittedName>
</protein>
<organism evidence="1 2">
    <name type="scientific">Paraglomus occultum</name>
    <dbReference type="NCBI Taxonomy" id="144539"/>
    <lineage>
        <taxon>Eukaryota</taxon>
        <taxon>Fungi</taxon>
        <taxon>Fungi incertae sedis</taxon>
        <taxon>Mucoromycota</taxon>
        <taxon>Glomeromycotina</taxon>
        <taxon>Glomeromycetes</taxon>
        <taxon>Paraglomerales</taxon>
        <taxon>Paraglomeraceae</taxon>
        <taxon>Paraglomus</taxon>
    </lineage>
</organism>
<proteinExistence type="predicted"/>
<sequence>MPLSRLSLDVAIIQYENGIIVNLHSLAIGGKNQAGSSCTSKNKEDVEKYHGNSRLMHGPCDSRSSFMPGALRQFCYGQCLEYLIDRTSDTELSRLSEIEIPKSKDAFDTDDPLACGIFDLTGRGDGHINRLLQEKEGVLDLLKKHEHKKRTKDIWSNRPAIQNGDYNEQAYVTHVIGRILNPIFTYYESPLIRGWAEQVSESSHDRKKEMSSTTTGNKPDFRVFFFR</sequence>
<dbReference type="OrthoDB" id="2387127at2759"/>
<accession>A0A9N9AXZ2</accession>
<name>A0A9N9AXZ2_9GLOM</name>
<gene>
    <name evidence="1" type="ORF">POCULU_LOCUS4785</name>
</gene>
<evidence type="ECO:0000313" key="2">
    <source>
        <dbReference type="Proteomes" id="UP000789572"/>
    </source>
</evidence>
<keyword evidence="2" id="KW-1185">Reference proteome</keyword>
<dbReference type="EMBL" id="CAJVPJ010000651">
    <property type="protein sequence ID" value="CAG8546211.1"/>
    <property type="molecule type" value="Genomic_DNA"/>
</dbReference>
<evidence type="ECO:0000313" key="1">
    <source>
        <dbReference type="EMBL" id="CAG8546211.1"/>
    </source>
</evidence>
<dbReference type="AlphaFoldDB" id="A0A9N9AXZ2"/>
<reference evidence="1" key="1">
    <citation type="submission" date="2021-06" db="EMBL/GenBank/DDBJ databases">
        <authorList>
            <person name="Kallberg Y."/>
            <person name="Tangrot J."/>
            <person name="Rosling A."/>
        </authorList>
    </citation>
    <scope>NUCLEOTIDE SEQUENCE</scope>
    <source>
        <strain evidence="1">IA702</strain>
    </source>
</reference>
<dbReference type="Proteomes" id="UP000789572">
    <property type="component" value="Unassembled WGS sequence"/>
</dbReference>
<comment type="caution">
    <text evidence="1">The sequence shown here is derived from an EMBL/GenBank/DDBJ whole genome shotgun (WGS) entry which is preliminary data.</text>
</comment>